<evidence type="ECO:0008006" key="3">
    <source>
        <dbReference type="Google" id="ProtNLM"/>
    </source>
</evidence>
<proteinExistence type="predicted"/>
<keyword evidence="2" id="KW-1185">Reference proteome</keyword>
<dbReference type="Proteomes" id="UP001501747">
    <property type="component" value="Unassembled WGS sequence"/>
</dbReference>
<reference evidence="2" key="1">
    <citation type="journal article" date="2019" name="Int. J. Syst. Evol. Microbiol.">
        <title>The Global Catalogue of Microorganisms (GCM) 10K type strain sequencing project: providing services to taxonomists for standard genome sequencing and annotation.</title>
        <authorList>
            <consortium name="The Broad Institute Genomics Platform"/>
            <consortium name="The Broad Institute Genome Sequencing Center for Infectious Disease"/>
            <person name="Wu L."/>
            <person name="Ma J."/>
        </authorList>
    </citation>
    <scope>NUCLEOTIDE SEQUENCE [LARGE SCALE GENOMIC DNA]</scope>
    <source>
        <strain evidence="2">JCM 17342</strain>
    </source>
</reference>
<comment type="caution">
    <text evidence="1">The sequence shown here is derived from an EMBL/GenBank/DDBJ whole genome shotgun (WGS) entry which is preliminary data.</text>
</comment>
<evidence type="ECO:0000313" key="1">
    <source>
        <dbReference type="EMBL" id="GAA4009748.1"/>
    </source>
</evidence>
<sequence length="299" mass="34589">MHRRSASFGCTDTTNMIATEFDWLHPENPWCAKAARAWDHIGDLRSRLLDFRSAEPYSLTPRMTDDAERVDYVLNIHHAVPAVFGSIVGDVLHNLRSALENLAFRLAVLSNEEELTERLQHRAAFPICETPDAFDAWLRNRPKEMFSEAARAALREAQPFAELDRFKAREPWRDESYEQHAHWHPLHRMNRLWNIDKHRHLAVMAWWPDLVYFYNTTKAKLTAFRTADTFEHGTVLYRVLGEHGDEPPEVGHDFLLTLIDDPAYTTEGRHNQDVVEALEQFHRTVANGVIPTVAKAMTT</sequence>
<accession>A0ABP7SCE5</accession>
<dbReference type="EMBL" id="BAABAL010000012">
    <property type="protein sequence ID" value="GAA4009748.1"/>
    <property type="molecule type" value="Genomic_DNA"/>
</dbReference>
<evidence type="ECO:0000313" key="2">
    <source>
        <dbReference type="Proteomes" id="UP001501747"/>
    </source>
</evidence>
<protein>
    <recommendedName>
        <fullName evidence="3">MmyB-like transcription regulator ligand binding domain-containing protein</fullName>
    </recommendedName>
</protein>
<name>A0ABP7SCE5_9PSEU</name>
<organism evidence="1 2">
    <name type="scientific">Allokutzneria multivorans</name>
    <dbReference type="NCBI Taxonomy" id="1142134"/>
    <lineage>
        <taxon>Bacteria</taxon>
        <taxon>Bacillati</taxon>
        <taxon>Actinomycetota</taxon>
        <taxon>Actinomycetes</taxon>
        <taxon>Pseudonocardiales</taxon>
        <taxon>Pseudonocardiaceae</taxon>
        <taxon>Allokutzneria</taxon>
    </lineage>
</organism>
<gene>
    <name evidence="1" type="ORF">GCM10022247_34860</name>
</gene>